<accession>A0AAU9Q6Q5</accession>
<dbReference type="Proteomes" id="UP001295420">
    <property type="component" value="Unassembled WGS sequence"/>
</dbReference>
<gene>
    <name evidence="1" type="ORF">THF1D04_280020</name>
</gene>
<evidence type="ECO:0000313" key="2">
    <source>
        <dbReference type="Proteomes" id="UP001295420"/>
    </source>
</evidence>
<organism evidence="1 2">
    <name type="scientific">Vibrio owensii</name>
    <dbReference type="NCBI Taxonomy" id="696485"/>
    <lineage>
        <taxon>Bacteria</taxon>
        <taxon>Pseudomonadati</taxon>
        <taxon>Pseudomonadota</taxon>
        <taxon>Gammaproteobacteria</taxon>
        <taxon>Vibrionales</taxon>
        <taxon>Vibrionaceae</taxon>
        <taxon>Vibrio</taxon>
    </lineage>
</organism>
<protein>
    <submittedName>
        <fullName evidence="1">Uncharacterized protein</fullName>
    </submittedName>
</protein>
<evidence type="ECO:0000313" key="1">
    <source>
        <dbReference type="EMBL" id="CAH1530316.1"/>
    </source>
</evidence>
<dbReference type="RefSeq" id="WP_409931124.1">
    <property type="nucleotide sequence ID" value="NZ_CAKMTQ010000021.1"/>
</dbReference>
<dbReference type="AlphaFoldDB" id="A0AAU9Q6Q5"/>
<sequence length="152" mass="17096">MQTLKNLVCSLFKPEILATIAALAGVAYQVHHSNESGKLNTSITLYDSYLELAFENPKFAFGRNGSLTKEDDNTSYQWYVARLLFSAESIMSLKLDDETKAEWEATLKAQIMYHLDYINSQEFADAEGHYSKEVLRLIDAANKVAQSSSITE</sequence>
<proteinExistence type="predicted"/>
<comment type="caution">
    <text evidence="1">The sequence shown here is derived from an EMBL/GenBank/DDBJ whole genome shotgun (WGS) entry which is preliminary data.</text>
</comment>
<reference evidence="1" key="1">
    <citation type="submission" date="2022-01" db="EMBL/GenBank/DDBJ databases">
        <authorList>
            <person name="Lagorce A."/>
        </authorList>
    </citation>
    <scope>NUCLEOTIDE SEQUENCE</scope>
    <source>
        <strain evidence="1">Th15_F1_D04</strain>
    </source>
</reference>
<name>A0AAU9Q6Q5_9VIBR</name>
<dbReference type="EMBL" id="CAKMTQ010000021">
    <property type="protein sequence ID" value="CAH1530316.1"/>
    <property type="molecule type" value="Genomic_DNA"/>
</dbReference>